<evidence type="ECO:0000256" key="3">
    <source>
        <dbReference type="SAM" id="MobiDB-lite"/>
    </source>
</evidence>
<dbReference type="EMBL" id="CAEKKB010000002">
    <property type="protein sequence ID" value="CAB4299389.1"/>
    <property type="molecule type" value="Genomic_DNA"/>
</dbReference>
<evidence type="ECO:0000313" key="5">
    <source>
        <dbReference type="EMBL" id="CAB4269010.1"/>
    </source>
</evidence>
<gene>
    <name evidence="5" type="ORF">CURHAP_LOCUS13951</name>
    <name evidence="6" type="ORF">ORAREDHAP_LOCUS13510</name>
</gene>
<dbReference type="PROSITE" id="PS50102">
    <property type="entry name" value="RRM"/>
    <property type="match status" value="1"/>
</dbReference>
<proteinExistence type="predicted"/>
<dbReference type="Proteomes" id="UP000507222">
    <property type="component" value="Unassembled WGS sequence"/>
</dbReference>
<feature type="domain" description="RRM" evidence="4">
    <location>
        <begin position="1"/>
        <end position="58"/>
    </location>
</feature>
<feature type="region of interest" description="Disordered" evidence="3">
    <location>
        <begin position="102"/>
        <end position="143"/>
    </location>
</feature>
<dbReference type="InterPro" id="IPR012677">
    <property type="entry name" value="Nucleotide-bd_a/b_plait_sf"/>
</dbReference>
<evidence type="ECO:0000259" key="4">
    <source>
        <dbReference type="PROSITE" id="PS50102"/>
    </source>
</evidence>
<keyword evidence="8" id="KW-1185">Reference proteome</keyword>
<keyword evidence="1 2" id="KW-0694">RNA-binding</keyword>
<dbReference type="PANTHER" id="PTHR48027">
    <property type="entry name" value="HETEROGENEOUS NUCLEAR RIBONUCLEOPROTEIN 87F-RELATED"/>
    <property type="match status" value="1"/>
</dbReference>
<dbReference type="Gene3D" id="3.30.70.330">
    <property type="match status" value="1"/>
</dbReference>
<evidence type="ECO:0000313" key="7">
    <source>
        <dbReference type="Proteomes" id="UP000507222"/>
    </source>
</evidence>
<dbReference type="SMART" id="SM00360">
    <property type="entry name" value="RRM"/>
    <property type="match status" value="1"/>
</dbReference>
<evidence type="ECO:0000256" key="2">
    <source>
        <dbReference type="PROSITE-ProRule" id="PRU00176"/>
    </source>
</evidence>
<evidence type="ECO:0000313" key="6">
    <source>
        <dbReference type="EMBL" id="CAB4299389.1"/>
    </source>
</evidence>
<reference evidence="6 7" key="2">
    <citation type="submission" date="2020-05" db="EMBL/GenBank/DDBJ databases">
        <authorList>
            <person name="Campoy J."/>
            <person name="Schneeberger K."/>
            <person name="Spophaly S."/>
        </authorList>
    </citation>
    <scope>NUCLEOTIDE SEQUENCE [LARGE SCALE GENOMIC DNA]</scope>
    <source>
        <strain evidence="6">PruArmRojPasFocal</strain>
    </source>
</reference>
<sequence length="143" mass="14845">MHVKHVIDARIISDRETGRSRGFGFITFTSSEEASSAIQALDGHELHGRRVRVNYATDRPRPNFGDGGGFETASIGGGFGNNINLGVSGGVGGADDFVGGADNSFGSGGAQLGENKGGFGLDDPLKGNDRDDDDDAGNFLKRA</sequence>
<dbReference type="InterPro" id="IPR052462">
    <property type="entry name" value="SLIRP/GR-RBP-like"/>
</dbReference>
<evidence type="ECO:0000256" key="1">
    <source>
        <dbReference type="ARBA" id="ARBA00022884"/>
    </source>
</evidence>
<organism evidence="6 8">
    <name type="scientific">Prunus armeniaca</name>
    <name type="common">Apricot</name>
    <name type="synonym">Armeniaca vulgaris</name>
    <dbReference type="NCBI Taxonomy" id="36596"/>
    <lineage>
        <taxon>Eukaryota</taxon>
        <taxon>Viridiplantae</taxon>
        <taxon>Streptophyta</taxon>
        <taxon>Embryophyta</taxon>
        <taxon>Tracheophyta</taxon>
        <taxon>Spermatophyta</taxon>
        <taxon>Magnoliopsida</taxon>
        <taxon>eudicotyledons</taxon>
        <taxon>Gunneridae</taxon>
        <taxon>Pentapetalae</taxon>
        <taxon>rosids</taxon>
        <taxon>fabids</taxon>
        <taxon>Rosales</taxon>
        <taxon>Rosaceae</taxon>
        <taxon>Amygdaloideae</taxon>
        <taxon>Amygdaleae</taxon>
        <taxon>Prunus</taxon>
    </lineage>
</organism>
<reference evidence="8" key="1">
    <citation type="journal article" date="2020" name="Genome Biol.">
        <title>Gamete binning: chromosome-level and haplotype-resolved genome assembly enabled by high-throughput single-cell sequencing of gamete genomes.</title>
        <authorList>
            <person name="Campoy J.A."/>
            <person name="Sun H."/>
            <person name="Goel M."/>
            <person name="Jiao W.-B."/>
            <person name="Folz-Donahue K."/>
            <person name="Wang N."/>
            <person name="Rubio M."/>
            <person name="Liu C."/>
            <person name="Kukat C."/>
            <person name="Ruiz D."/>
            <person name="Huettel B."/>
            <person name="Schneeberger K."/>
        </authorList>
    </citation>
    <scope>NUCLEOTIDE SEQUENCE [LARGE SCALE GENOMIC DNA]</scope>
    <source>
        <strain evidence="8">cv. Rojo Pasion</strain>
    </source>
</reference>
<name>A0A6J5WCW8_PRUAR</name>
<dbReference type="OrthoDB" id="272703at2759"/>
<protein>
    <recommendedName>
        <fullName evidence="4">RRM domain-containing protein</fullName>
    </recommendedName>
</protein>
<dbReference type="SUPFAM" id="SSF54928">
    <property type="entry name" value="RNA-binding domain, RBD"/>
    <property type="match status" value="1"/>
</dbReference>
<dbReference type="InterPro" id="IPR035979">
    <property type="entry name" value="RBD_domain_sf"/>
</dbReference>
<dbReference type="InterPro" id="IPR000504">
    <property type="entry name" value="RRM_dom"/>
</dbReference>
<feature type="compositionally biased region" description="Gly residues" evidence="3">
    <location>
        <begin position="106"/>
        <end position="120"/>
    </location>
</feature>
<dbReference type="GO" id="GO:0003723">
    <property type="term" value="F:RNA binding"/>
    <property type="evidence" value="ECO:0007669"/>
    <property type="project" value="UniProtKB-UniRule"/>
</dbReference>
<dbReference type="Proteomes" id="UP000507245">
    <property type="component" value="Unassembled WGS sequence"/>
</dbReference>
<dbReference type="EMBL" id="CAEKDK010000002">
    <property type="protein sequence ID" value="CAB4269010.1"/>
    <property type="molecule type" value="Genomic_DNA"/>
</dbReference>
<dbReference type="AlphaFoldDB" id="A0A6J5WCW8"/>
<evidence type="ECO:0000313" key="8">
    <source>
        <dbReference type="Proteomes" id="UP000507245"/>
    </source>
</evidence>
<accession>A0A6J5WCW8</accession>
<dbReference type="Pfam" id="PF00076">
    <property type="entry name" value="RRM_1"/>
    <property type="match status" value="1"/>
</dbReference>